<proteinExistence type="predicted"/>
<name>A0ABD1Z459_9MARC</name>
<accession>A0ABD1Z459</accession>
<gene>
    <name evidence="2" type="ORF">R1flu_010105</name>
</gene>
<feature type="compositionally biased region" description="Basic and acidic residues" evidence="1">
    <location>
        <begin position="25"/>
        <end position="66"/>
    </location>
</feature>
<feature type="region of interest" description="Disordered" evidence="1">
    <location>
        <begin position="1"/>
        <end position="95"/>
    </location>
</feature>
<feature type="compositionally biased region" description="Polar residues" evidence="1">
    <location>
        <begin position="86"/>
        <end position="95"/>
    </location>
</feature>
<sequence>MTSTTNKPIMVLPNQYQVLEQGEDSVGKLDPQDEEKVPKGEMKSEEGDKDKGGENMEDIESMHTTESEPQVNVDEDTEGGWRHTSTDLNQTLLKE</sequence>
<keyword evidence="3" id="KW-1185">Reference proteome</keyword>
<evidence type="ECO:0000313" key="2">
    <source>
        <dbReference type="EMBL" id="KAL2642518.1"/>
    </source>
</evidence>
<organism evidence="2 3">
    <name type="scientific">Riccia fluitans</name>
    <dbReference type="NCBI Taxonomy" id="41844"/>
    <lineage>
        <taxon>Eukaryota</taxon>
        <taxon>Viridiplantae</taxon>
        <taxon>Streptophyta</taxon>
        <taxon>Embryophyta</taxon>
        <taxon>Marchantiophyta</taxon>
        <taxon>Marchantiopsida</taxon>
        <taxon>Marchantiidae</taxon>
        <taxon>Marchantiales</taxon>
        <taxon>Ricciaceae</taxon>
        <taxon>Riccia</taxon>
    </lineage>
</organism>
<comment type="caution">
    <text evidence="2">The sequence shown here is derived from an EMBL/GenBank/DDBJ whole genome shotgun (WGS) entry which is preliminary data.</text>
</comment>
<evidence type="ECO:0000256" key="1">
    <source>
        <dbReference type="SAM" id="MobiDB-lite"/>
    </source>
</evidence>
<reference evidence="2 3" key="1">
    <citation type="submission" date="2024-09" db="EMBL/GenBank/DDBJ databases">
        <title>Chromosome-scale assembly of Riccia fluitans.</title>
        <authorList>
            <person name="Paukszto L."/>
            <person name="Sawicki J."/>
            <person name="Karawczyk K."/>
            <person name="Piernik-Szablinska J."/>
            <person name="Szczecinska M."/>
            <person name="Mazdziarz M."/>
        </authorList>
    </citation>
    <scope>NUCLEOTIDE SEQUENCE [LARGE SCALE GENOMIC DNA]</scope>
    <source>
        <strain evidence="2">Rf_01</strain>
        <tissue evidence="2">Aerial parts of the thallus</tissue>
    </source>
</reference>
<dbReference type="AlphaFoldDB" id="A0ABD1Z459"/>
<dbReference type="EMBL" id="JBHFFA010000002">
    <property type="protein sequence ID" value="KAL2642518.1"/>
    <property type="molecule type" value="Genomic_DNA"/>
</dbReference>
<evidence type="ECO:0000313" key="3">
    <source>
        <dbReference type="Proteomes" id="UP001605036"/>
    </source>
</evidence>
<protein>
    <submittedName>
        <fullName evidence="2">Uncharacterized protein</fullName>
    </submittedName>
</protein>
<dbReference type="Proteomes" id="UP001605036">
    <property type="component" value="Unassembled WGS sequence"/>
</dbReference>